<sequence length="577" mass="63025">FPGPRSGRSANCITSYRNGKVEKVCESMVPRHGGEPNTTAIPYTLTVDTSEFSPGDHIQVTLSGSVHFEGFLIEARDLADVDGPAIGSFMLLNPAVSQLLKCHMIQGSAVSQTSETRKTEVSVVWNAPTGAPSAVLFLATVVAHYSNFWIKIPSPVITQSGMTPPSISSTSSTSSAPETTAILLQPFSLEGCGVWKSCLQDPAGCDPSTDLDCFFLSYRVEGQSVQFELSGTTHGYVSFALSEDEWMGNDDVYLCVNNGGHVHVEAAYATGRSYPEAADKNVLSDVGWRAAGGVIQCSFRRAVDIPQEPQRFSLTHPYFLFLAQGIAQRGQINKHERQPFISAQRHVITGTPEIVTGSHSPLIMKCHGALMLIAWMMSASIGTFFAGLFKPDWPEKTLFGQKVWFQVHRGLMWLTLALMIAGFILPFVYRRGWSTEATAHMCLGCIVMALTVIQPIMAALRPAPDSSCRWIFNWLHWGVGNTAEVFAVVTIFVGMQQQSLCLPLPQSTGILSGFIVWVAFSKIILVIYKLGLFQRGEMILTHVLLQQDTRCKMIALAIFVTGISLFLIALLCSISAI</sequence>
<dbReference type="GO" id="GO:0016020">
    <property type="term" value="C:membrane"/>
    <property type="evidence" value="ECO:0007669"/>
    <property type="project" value="UniProtKB-SubCell"/>
</dbReference>
<comment type="similarity">
    <text evidence="3">Belongs to the FRRS1 family.</text>
</comment>
<evidence type="ECO:0000256" key="3">
    <source>
        <dbReference type="ARBA" id="ARBA00009195"/>
    </source>
</evidence>
<dbReference type="InterPro" id="IPR005018">
    <property type="entry name" value="DOMON_domain"/>
</dbReference>
<evidence type="ECO:0000313" key="15">
    <source>
        <dbReference type="Ensembl" id="ENSEEEP00000039306.2"/>
    </source>
</evidence>
<reference evidence="16" key="1">
    <citation type="journal article" date="2014" name="Science">
        <title>Nonhuman genetics. Genomic basis for the convergent evolution of electric organs.</title>
        <authorList>
            <person name="Gallant J.R."/>
            <person name="Traeger L.L."/>
            <person name="Volkening J.D."/>
            <person name="Moffett H."/>
            <person name="Chen P.H."/>
            <person name="Novina C.D."/>
            <person name="Phillips G.N.Jr."/>
            <person name="Anand R."/>
            <person name="Wells G.B."/>
            <person name="Pinch M."/>
            <person name="Guth R."/>
            <person name="Unguez G.A."/>
            <person name="Albert J.S."/>
            <person name="Zakon H.H."/>
            <person name="Samanta M.P."/>
            <person name="Sussman M.R."/>
        </authorList>
    </citation>
    <scope>NUCLEOTIDE SEQUENCE [LARGE SCALE GENOMIC DNA]</scope>
</reference>
<dbReference type="STRING" id="8005.ENSEEEP00000039306"/>
<dbReference type="OMA" id="SEVSTWD"/>
<dbReference type="AlphaFoldDB" id="A0A4W4GP04"/>
<dbReference type="Pfam" id="PF03351">
    <property type="entry name" value="DOMON"/>
    <property type="match status" value="1"/>
</dbReference>
<organism evidence="15 16">
    <name type="scientific">Electrophorus electricus</name>
    <name type="common">Electric eel</name>
    <name type="synonym">Gymnotus electricus</name>
    <dbReference type="NCBI Taxonomy" id="8005"/>
    <lineage>
        <taxon>Eukaryota</taxon>
        <taxon>Metazoa</taxon>
        <taxon>Chordata</taxon>
        <taxon>Craniata</taxon>
        <taxon>Vertebrata</taxon>
        <taxon>Euteleostomi</taxon>
        <taxon>Actinopterygii</taxon>
        <taxon>Neopterygii</taxon>
        <taxon>Teleostei</taxon>
        <taxon>Ostariophysi</taxon>
        <taxon>Gymnotiformes</taxon>
        <taxon>Gymnotoidei</taxon>
        <taxon>Gymnotidae</taxon>
        <taxon>Electrophorus</taxon>
    </lineage>
</organism>
<evidence type="ECO:0000256" key="1">
    <source>
        <dbReference type="ARBA" id="ARBA00001970"/>
    </source>
</evidence>
<dbReference type="Pfam" id="PF02014">
    <property type="entry name" value="Reeler"/>
    <property type="match status" value="1"/>
</dbReference>
<accession>A0A4W4GP04</accession>
<evidence type="ECO:0000256" key="11">
    <source>
        <dbReference type="SAM" id="Phobius"/>
    </source>
</evidence>
<dbReference type="InterPro" id="IPR051237">
    <property type="entry name" value="Ferric-chelate_Red/DefProt"/>
</dbReference>
<reference evidence="16" key="2">
    <citation type="journal article" date="2017" name="Sci. Adv.">
        <title>A tail of two voltages: Proteomic comparison of the three electric organs of the electric eel.</title>
        <authorList>
            <person name="Traeger L.L."/>
            <person name="Sabat G."/>
            <person name="Barrett-Wilt G.A."/>
            <person name="Wells G.B."/>
            <person name="Sussman M.R."/>
        </authorList>
    </citation>
    <scope>NUCLEOTIDE SEQUENCE [LARGE SCALE GENOMIC DNA]</scope>
</reference>
<feature type="transmembrane region" description="Helical" evidence="11">
    <location>
        <begin position="368"/>
        <end position="389"/>
    </location>
</feature>
<evidence type="ECO:0000259" key="14">
    <source>
        <dbReference type="PROSITE" id="PS51019"/>
    </source>
</evidence>
<feature type="transmembrane region" description="Helical" evidence="11">
    <location>
        <begin position="514"/>
        <end position="532"/>
    </location>
</feature>
<keyword evidence="9 11" id="KW-0472">Membrane</keyword>
<feature type="transmembrane region" description="Helical" evidence="11">
    <location>
        <begin position="472"/>
        <end position="494"/>
    </location>
</feature>
<comment type="subcellular location">
    <subcellularLocation>
        <location evidence="2">Membrane</location>
        <topology evidence="2">Multi-pass membrane protein</topology>
    </subcellularLocation>
</comment>
<evidence type="ECO:0000259" key="13">
    <source>
        <dbReference type="PROSITE" id="PS50939"/>
    </source>
</evidence>
<feature type="domain" description="Cytochrome b561" evidence="13">
    <location>
        <begin position="329"/>
        <end position="537"/>
    </location>
</feature>
<keyword evidence="6" id="KW-0249">Electron transport</keyword>
<feature type="transmembrane region" description="Helical" evidence="11">
    <location>
        <begin position="410"/>
        <end position="429"/>
    </location>
</feature>
<keyword evidence="16" id="KW-1185">Reference proteome</keyword>
<dbReference type="CDD" id="cd09628">
    <property type="entry name" value="DOMON_SDR_2_like"/>
    <property type="match status" value="1"/>
</dbReference>
<evidence type="ECO:0000256" key="5">
    <source>
        <dbReference type="ARBA" id="ARBA00022692"/>
    </source>
</evidence>
<dbReference type="CDD" id="cd08544">
    <property type="entry name" value="Reeler"/>
    <property type="match status" value="1"/>
</dbReference>
<dbReference type="InterPro" id="IPR042307">
    <property type="entry name" value="Reeler_sf"/>
</dbReference>
<feature type="transmembrane region" description="Helical" evidence="11">
    <location>
        <begin position="553"/>
        <end position="576"/>
    </location>
</feature>
<gene>
    <name evidence="15" type="primary">frrs1a</name>
</gene>
<proteinExistence type="inferred from homology"/>
<feature type="transmembrane region" description="Helical" evidence="11">
    <location>
        <begin position="441"/>
        <end position="460"/>
    </location>
</feature>
<evidence type="ECO:0000256" key="6">
    <source>
        <dbReference type="ARBA" id="ARBA00022982"/>
    </source>
</evidence>
<evidence type="ECO:0000256" key="4">
    <source>
        <dbReference type="ARBA" id="ARBA00022448"/>
    </source>
</evidence>
<keyword evidence="5 11" id="KW-0812">Transmembrane</keyword>
<evidence type="ECO:0000256" key="9">
    <source>
        <dbReference type="ARBA" id="ARBA00023136"/>
    </source>
</evidence>
<dbReference type="PANTHER" id="PTHR45828:SF3">
    <property type="entry name" value="FERRIC-CHELATE REDUCTASE 1"/>
    <property type="match status" value="1"/>
</dbReference>
<evidence type="ECO:0000256" key="10">
    <source>
        <dbReference type="ARBA" id="ARBA00023180"/>
    </source>
</evidence>
<reference evidence="15" key="3">
    <citation type="submission" date="2020-05" db="EMBL/GenBank/DDBJ databases">
        <title>Electrophorus electricus (electric eel) genome, fEleEle1, primary haplotype.</title>
        <authorList>
            <person name="Myers G."/>
            <person name="Meyer A."/>
            <person name="Fedrigo O."/>
            <person name="Formenti G."/>
            <person name="Rhie A."/>
            <person name="Tracey A."/>
            <person name="Sims Y."/>
            <person name="Jarvis E.D."/>
        </authorList>
    </citation>
    <scope>NUCLEOTIDE SEQUENCE [LARGE SCALE GENOMIC DNA]</scope>
</reference>
<dbReference type="FunFam" id="2.60.40.4060:FF:000003">
    <property type="entry name" value="Ferric chelate reductase 1"/>
    <property type="match status" value="1"/>
</dbReference>
<dbReference type="SMART" id="SM00665">
    <property type="entry name" value="B561"/>
    <property type="match status" value="1"/>
</dbReference>
<dbReference type="InterPro" id="IPR002861">
    <property type="entry name" value="Reeler_dom"/>
</dbReference>
<dbReference type="CDD" id="cd08760">
    <property type="entry name" value="Cyt_b561_FRRS1_like"/>
    <property type="match status" value="1"/>
</dbReference>
<dbReference type="SMART" id="SM00664">
    <property type="entry name" value="DoH"/>
    <property type="match status" value="1"/>
</dbReference>
<dbReference type="InterPro" id="IPR006593">
    <property type="entry name" value="Cyt_b561/ferric_Rdtase_TM"/>
</dbReference>
<comment type="cofactor">
    <cofactor evidence="1">
        <name>heme b</name>
        <dbReference type="ChEBI" id="CHEBI:60344"/>
    </cofactor>
</comment>
<evidence type="ECO:0000259" key="12">
    <source>
        <dbReference type="PROSITE" id="PS50836"/>
    </source>
</evidence>
<evidence type="ECO:0000256" key="7">
    <source>
        <dbReference type="ARBA" id="ARBA00022989"/>
    </source>
</evidence>
<dbReference type="GeneTree" id="ENSGT00940000157704"/>
<keyword evidence="8" id="KW-0408">Iron</keyword>
<evidence type="ECO:0000313" key="16">
    <source>
        <dbReference type="Proteomes" id="UP000314983"/>
    </source>
</evidence>
<evidence type="ECO:0000256" key="8">
    <source>
        <dbReference type="ARBA" id="ARBA00023004"/>
    </source>
</evidence>
<feature type="domain" description="Reelin" evidence="14">
    <location>
        <begin position="6"/>
        <end position="173"/>
    </location>
</feature>
<name>A0A4W4GP04_ELEEL</name>
<reference evidence="15" key="4">
    <citation type="submission" date="2025-08" db="UniProtKB">
        <authorList>
            <consortium name="Ensembl"/>
        </authorList>
    </citation>
    <scope>IDENTIFICATION</scope>
</reference>
<dbReference type="PROSITE" id="PS51019">
    <property type="entry name" value="REELIN"/>
    <property type="match status" value="1"/>
</dbReference>
<protein>
    <submittedName>
        <fullName evidence="15">Ferric-chelate reductase 1a</fullName>
    </submittedName>
</protein>
<feature type="domain" description="DOMON" evidence="12">
    <location>
        <begin position="212"/>
        <end position="325"/>
    </location>
</feature>
<dbReference type="PROSITE" id="PS50939">
    <property type="entry name" value="CYTOCHROME_B561"/>
    <property type="match status" value="1"/>
</dbReference>
<keyword evidence="10" id="KW-0325">Glycoprotein</keyword>
<dbReference type="Gene3D" id="2.60.40.4060">
    <property type="entry name" value="Reeler domain"/>
    <property type="match status" value="1"/>
</dbReference>
<keyword evidence="7 11" id="KW-1133">Transmembrane helix</keyword>
<dbReference type="PROSITE" id="PS50836">
    <property type="entry name" value="DOMON"/>
    <property type="match status" value="1"/>
</dbReference>
<dbReference type="Gene3D" id="1.20.120.1770">
    <property type="match status" value="1"/>
</dbReference>
<keyword evidence="4" id="KW-0813">Transport</keyword>
<dbReference type="Ensembl" id="ENSEEET00000039757.2">
    <property type="protein sequence ID" value="ENSEEEP00000039306.2"/>
    <property type="gene ID" value="ENSEEEG00000018668.2"/>
</dbReference>
<dbReference type="Proteomes" id="UP000314983">
    <property type="component" value="Chromosome 15"/>
</dbReference>
<reference evidence="15" key="5">
    <citation type="submission" date="2025-09" db="UniProtKB">
        <authorList>
            <consortium name="Ensembl"/>
        </authorList>
    </citation>
    <scope>IDENTIFICATION</scope>
</reference>
<dbReference type="PANTHER" id="PTHR45828">
    <property type="entry name" value="CYTOCHROME B561/FERRIC REDUCTASE TRANSMEMBRANE"/>
    <property type="match status" value="1"/>
</dbReference>
<evidence type="ECO:0000256" key="2">
    <source>
        <dbReference type="ARBA" id="ARBA00004141"/>
    </source>
</evidence>